<dbReference type="InterPro" id="IPR012337">
    <property type="entry name" value="RNaseH-like_sf"/>
</dbReference>
<evidence type="ECO:0000256" key="4">
    <source>
        <dbReference type="ARBA" id="ARBA00022695"/>
    </source>
</evidence>
<comment type="caution">
    <text evidence="19">The sequence shown here is derived from an EMBL/GenBank/DDBJ whole genome shotgun (WGS) entry which is preliminary data.</text>
</comment>
<evidence type="ECO:0000256" key="2">
    <source>
        <dbReference type="ARBA" id="ARBA00022670"/>
    </source>
</evidence>
<evidence type="ECO:0000256" key="10">
    <source>
        <dbReference type="ARBA" id="ARBA00022842"/>
    </source>
</evidence>
<keyword evidence="4" id="KW-0548">Nucleotidyltransferase</keyword>
<keyword evidence="8" id="KW-0255">Endonuclease</keyword>
<evidence type="ECO:0000256" key="16">
    <source>
        <dbReference type="ARBA" id="ARBA00039658"/>
    </source>
</evidence>
<dbReference type="Pfam" id="PF00665">
    <property type="entry name" value="rve"/>
    <property type="match status" value="1"/>
</dbReference>
<dbReference type="GO" id="GO:0005634">
    <property type="term" value="C:nucleus"/>
    <property type="evidence" value="ECO:0007669"/>
    <property type="project" value="UniProtKB-SubCell"/>
</dbReference>
<dbReference type="Pfam" id="PF17917">
    <property type="entry name" value="RT_RNaseH"/>
    <property type="match status" value="1"/>
</dbReference>
<dbReference type="InterPro" id="IPR041588">
    <property type="entry name" value="Integrase_H2C2"/>
</dbReference>
<keyword evidence="13" id="KW-0239">DNA-directed DNA polymerase</keyword>
<protein>
    <recommendedName>
        <fullName evidence="16">Gypsy retrotransposon integrase-like protein 1</fullName>
    </recommendedName>
</protein>
<dbReference type="GO" id="GO:0004519">
    <property type="term" value="F:endonuclease activity"/>
    <property type="evidence" value="ECO:0007669"/>
    <property type="project" value="UniProtKB-KW"/>
</dbReference>
<evidence type="ECO:0000259" key="18">
    <source>
        <dbReference type="PROSITE" id="PS50994"/>
    </source>
</evidence>
<dbReference type="InterPro" id="IPR043502">
    <property type="entry name" value="DNA/RNA_pol_sf"/>
</dbReference>
<evidence type="ECO:0000256" key="7">
    <source>
        <dbReference type="ARBA" id="ARBA00022750"/>
    </source>
</evidence>
<dbReference type="EMBL" id="JAMKFB020000004">
    <property type="protein sequence ID" value="KAL0195191.1"/>
    <property type="molecule type" value="Genomic_DNA"/>
</dbReference>
<keyword evidence="20" id="KW-1185">Reference proteome</keyword>
<dbReference type="GO" id="GO:0006508">
    <property type="term" value="P:proteolysis"/>
    <property type="evidence" value="ECO:0007669"/>
    <property type="project" value="UniProtKB-KW"/>
</dbReference>
<keyword evidence="9" id="KW-0378">Hydrolase</keyword>
<dbReference type="InterPro" id="IPR001584">
    <property type="entry name" value="Integrase_cat-core"/>
</dbReference>
<dbReference type="InterPro" id="IPR041373">
    <property type="entry name" value="RT_RNaseH"/>
</dbReference>
<keyword evidence="12" id="KW-0695">RNA-directed DNA polymerase</keyword>
<comment type="subcellular location">
    <subcellularLocation>
        <location evidence="1">Nucleus</location>
    </subcellularLocation>
</comment>
<dbReference type="InterPro" id="IPR023780">
    <property type="entry name" value="Chromo_domain"/>
</dbReference>
<dbReference type="GO" id="GO:0015074">
    <property type="term" value="P:DNA integration"/>
    <property type="evidence" value="ECO:0007669"/>
    <property type="project" value="UniProtKB-KW"/>
</dbReference>
<dbReference type="InterPro" id="IPR016197">
    <property type="entry name" value="Chromo-like_dom_sf"/>
</dbReference>
<accession>A0ABD0R9L0</accession>
<organism evidence="19 20">
    <name type="scientific">Cirrhinus mrigala</name>
    <name type="common">Mrigala</name>
    <dbReference type="NCBI Taxonomy" id="683832"/>
    <lineage>
        <taxon>Eukaryota</taxon>
        <taxon>Metazoa</taxon>
        <taxon>Chordata</taxon>
        <taxon>Craniata</taxon>
        <taxon>Vertebrata</taxon>
        <taxon>Euteleostomi</taxon>
        <taxon>Actinopterygii</taxon>
        <taxon>Neopterygii</taxon>
        <taxon>Teleostei</taxon>
        <taxon>Ostariophysi</taxon>
        <taxon>Cypriniformes</taxon>
        <taxon>Cyprinidae</taxon>
        <taxon>Labeoninae</taxon>
        <taxon>Labeonini</taxon>
        <taxon>Cirrhinus</taxon>
    </lineage>
</organism>
<keyword evidence="6" id="KW-0479">Metal-binding</keyword>
<evidence type="ECO:0000313" key="20">
    <source>
        <dbReference type="Proteomes" id="UP001529510"/>
    </source>
</evidence>
<dbReference type="SUPFAM" id="SSF53098">
    <property type="entry name" value="Ribonuclease H-like"/>
    <property type="match status" value="1"/>
</dbReference>
<proteinExistence type="predicted"/>
<evidence type="ECO:0000256" key="6">
    <source>
        <dbReference type="ARBA" id="ARBA00022723"/>
    </source>
</evidence>
<evidence type="ECO:0000313" key="19">
    <source>
        <dbReference type="EMBL" id="KAL0195191.1"/>
    </source>
</evidence>
<keyword evidence="7" id="KW-0064">Aspartyl protease</keyword>
<dbReference type="GO" id="GO:0046872">
    <property type="term" value="F:metal ion binding"/>
    <property type="evidence" value="ECO:0007669"/>
    <property type="project" value="UniProtKB-KW"/>
</dbReference>
<keyword evidence="5" id="KW-0540">Nuclease</keyword>
<keyword evidence="15" id="KW-0233">DNA recombination</keyword>
<dbReference type="AlphaFoldDB" id="A0ABD0R9L0"/>
<dbReference type="PROSITE" id="PS50994">
    <property type="entry name" value="INTEGRASE"/>
    <property type="match status" value="1"/>
</dbReference>
<evidence type="ECO:0000256" key="15">
    <source>
        <dbReference type="ARBA" id="ARBA00023172"/>
    </source>
</evidence>
<dbReference type="InterPro" id="IPR050951">
    <property type="entry name" value="Retrovirus_Pol_polyprotein"/>
</dbReference>
<dbReference type="GO" id="GO:0003677">
    <property type="term" value="F:DNA binding"/>
    <property type="evidence" value="ECO:0007669"/>
    <property type="project" value="UniProtKB-KW"/>
</dbReference>
<dbReference type="Gene3D" id="3.30.420.10">
    <property type="entry name" value="Ribonuclease H-like superfamily/Ribonuclease H"/>
    <property type="match status" value="1"/>
</dbReference>
<dbReference type="PANTHER" id="PTHR37984:SF15">
    <property type="entry name" value="INTEGRASE CATALYTIC DOMAIN-CONTAINING PROTEIN"/>
    <property type="match status" value="1"/>
</dbReference>
<dbReference type="InterPro" id="IPR000953">
    <property type="entry name" value="Chromo/chromo_shadow_dom"/>
</dbReference>
<evidence type="ECO:0000256" key="12">
    <source>
        <dbReference type="ARBA" id="ARBA00022918"/>
    </source>
</evidence>
<keyword evidence="14" id="KW-0238">DNA-binding</keyword>
<keyword evidence="10" id="KW-0460">Magnesium</keyword>
<keyword evidence="3" id="KW-0808">Transferase</keyword>
<evidence type="ECO:0000256" key="5">
    <source>
        <dbReference type="ARBA" id="ARBA00022722"/>
    </source>
</evidence>
<evidence type="ECO:0000256" key="13">
    <source>
        <dbReference type="ARBA" id="ARBA00022932"/>
    </source>
</evidence>
<dbReference type="Pfam" id="PF24626">
    <property type="entry name" value="SH3_Tf2-1"/>
    <property type="match status" value="1"/>
</dbReference>
<dbReference type="Gene3D" id="1.10.340.70">
    <property type="match status" value="1"/>
</dbReference>
<gene>
    <name evidence="19" type="ORF">M9458_008763</name>
</gene>
<keyword evidence="2" id="KW-0645">Protease</keyword>
<dbReference type="SUPFAM" id="SSF54160">
    <property type="entry name" value="Chromo domain-like"/>
    <property type="match status" value="1"/>
</dbReference>
<dbReference type="Gene3D" id="2.40.50.40">
    <property type="match status" value="1"/>
</dbReference>
<dbReference type="PANTHER" id="PTHR37984">
    <property type="entry name" value="PROTEIN CBG26694"/>
    <property type="match status" value="1"/>
</dbReference>
<dbReference type="SMART" id="SM00298">
    <property type="entry name" value="CHROMO"/>
    <property type="match status" value="1"/>
</dbReference>
<name>A0ABD0R9L0_CIRMR</name>
<evidence type="ECO:0000256" key="8">
    <source>
        <dbReference type="ARBA" id="ARBA00022759"/>
    </source>
</evidence>
<dbReference type="CDD" id="cd09274">
    <property type="entry name" value="RNase_HI_RT_Ty3"/>
    <property type="match status" value="1"/>
</dbReference>
<dbReference type="PROSITE" id="PS50013">
    <property type="entry name" value="CHROMO_2"/>
    <property type="match status" value="1"/>
</dbReference>
<evidence type="ECO:0000256" key="11">
    <source>
        <dbReference type="ARBA" id="ARBA00022908"/>
    </source>
</evidence>
<dbReference type="Proteomes" id="UP001529510">
    <property type="component" value="Unassembled WGS sequence"/>
</dbReference>
<dbReference type="GO" id="GO:0006310">
    <property type="term" value="P:DNA recombination"/>
    <property type="evidence" value="ECO:0007669"/>
    <property type="project" value="UniProtKB-KW"/>
</dbReference>
<dbReference type="InterPro" id="IPR056924">
    <property type="entry name" value="SH3_Tf2-1"/>
</dbReference>
<sequence length="669" mass="75101">MHPCAFFSHHMSSSERNYDIGNRELLAVKIALEEWRHWLEGSGVPFIVWTDHKNLEYIRSAKRLNSRQARWALFFGRFDFSISYRPGSKNIKPDALSRVFDRSKRFSTPERIIPEGLVISALTWEVETKVRAALEGVTPPSGCPPSRLFVLENLRSDVIQWAHCSKVACHPGINRTKFLVKQRFWWSSLARDTREFVLACSVCARAKTSNCPPEGLLQLLSVPSRPWSHIALDFVSGLPPSQGNTVVLTVVDRFSKAAHFIPLPKLPSAKKTAATVVDHVFRIHGLPMDVVSDRGPQFISKFWREFCRLLGASVRLSSGFHPQSNGQTERANQDLERVLRYLVSQNPSSWSQQLSWVEYAHNSLPVSSTGLSPFECSLGYQPPIFPSLNSEVAVPSAHAFVQRCHRTWRRARETLLQVGARTKAQADRHRSEAPVYVVGQKVWLSSRNIPLRSICNKLATKFIGPFTVTKIISPVAVRLKLPPAYRRIHPVFHVSKIKPVFRSPINPPAPVPPPPRLVDGELTYSVHHILDSRRRGRGIQYLVDWEGYGPEERSWVPARDILDHSLIDDYNLREALLGGGCGRGWASCGSLTPLFKISSVCLLLSDRLVVVTLLGCTSTLRVIQFGIPVPFLVVSCSNLSPFGCLLLPVTPASLHPCSTSFLTHVWIII</sequence>
<dbReference type="GO" id="GO:0004190">
    <property type="term" value="F:aspartic-type endopeptidase activity"/>
    <property type="evidence" value="ECO:0007669"/>
    <property type="project" value="UniProtKB-KW"/>
</dbReference>
<evidence type="ECO:0000256" key="14">
    <source>
        <dbReference type="ARBA" id="ARBA00023125"/>
    </source>
</evidence>
<dbReference type="GO" id="GO:0003964">
    <property type="term" value="F:RNA-directed DNA polymerase activity"/>
    <property type="evidence" value="ECO:0007669"/>
    <property type="project" value="UniProtKB-KW"/>
</dbReference>
<feature type="domain" description="Chromo" evidence="17">
    <location>
        <begin position="524"/>
        <end position="570"/>
    </location>
</feature>
<dbReference type="SUPFAM" id="SSF56672">
    <property type="entry name" value="DNA/RNA polymerases"/>
    <property type="match status" value="1"/>
</dbReference>
<dbReference type="Pfam" id="PF17921">
    <property type="entry name" value="Integrase_H2C2"/>
    <property type="match status" value="1"/>
</dbReference>
<dbReference type="Pfam" id="PF00385">
    <property type="entry name" value="Chromo"/>
    <property type="match status" value="1"/>
</dbReference>
<evidence type="ECO:0000256" key="3">
    <source>
        <dbReference type="ARBA" id="ARBA00022679"/>
    </source>
</evidence>
<dbReference type="FunFam" id="3.30.420.10:FF:000032">
    <property type="entry name" value="Retrovirus-related Pol polyprotein from transposon 297-like Protein"/>
    <property type="match status" value="1"/>
</dbReference>
<reference evidence="19 20" key="1">
    <citation type="submission" date="2024-05" db="EMBL/GenBank/DDBJ databases">
        <title>Genome sequencing and assembly of Indian major carp, Cirrhinus mrigala (Hamilton, 1822).</title>
        <authorList>
            <person name="Mohindra V."/>
            <person name="Chowdhury L.M."/>
            <person name="Lal K."/>
            <person name="Jena J.K."/>
        </authorList>
    </citation>
    <scope>NUCLEOTIDE SEQUENCE [LARGE SCALE GENOMIC DNA]</scope>
    <source>
        <strain evidence="19">CM1030</strain>
        <tissue evidence="19">Blood</tissue>
    </source>
</reference>
<keyword evidence="11" id="KW-0229">DNA integration</keyword>
<evidence type="ECO:0000256" key="1">
    <source>
        <dbReference type="ARBA" id="ARBA00004123"/>
    </source>
</evidence>
<evidence type="ECO:0000259" key="17">
    <source>
        <dbReference type="PROSITE" id="PS50013"/>
    </source>
</evidence>
<dbReference type="InterPro" id="IPR036397">
    <property type="entry name" value="RNaseH_sf"/>
</dbReference>
<dbReference type="GO" id="GO:0003887">
    <property type="term" value="F:DNA-directed DNA polymerase activity"/>
    <property type="evidence" value="ECO:0007669"/>
    <property type="project" value="UniProtKB-KW"/>
</dbReference>
<feature type="domain" description="Integrase catalytic" evidence="18">
    <location>
        <begin position="222"/>
        <end position="381"/>
    </location>
</feature>
<evidence type="ECO:0000256" key="9">
    <source>
        <dbReference type="ARBA" id="ARBA00022801"/>
    </source>
</evidence>